<comment type="caution">
    <text evidence="1">The sequence shown here is derived from an EMBL/GenBank/DDBJ whole genome shotgun (WGS) entry which is preliminary data.</text>
</comment>
<evidence type="ECO:0000313" key="1">
    <source>
        <dbReference type="EMBL" id="RZU44992.1"/>
    </source>
</evidence>
<sequence length="365" mass="41642">MSTAIAKIDIWDPAVLGQPKSFAKILDTARDHDESEGQPTPLLLEFARQVQAHAVANPDEFPNYLDFVDWVQGRELAILSLEVTYRGDYESMVVFLVETASHLGLVVLLEDWMMAWLPGGQVLPKTKAGDWDELKRLVNTDDPEQPRTLKKFRSLVEPTLLPLLAREGFKLDETRCKPDDMYLIYSREVEGVSEKQSIGLSYGDLRGCFFTRLSVEIFSEKVWSIYQEFDFSKISERVFHANVDAFFASSTEWYKGMSIKEKILEQKRQLEEGILPVVNMAKKIQGLDYLMNAPDTRLGKKLRSFFYLPHCAIVAWLAGNPRFDELVVELDAAKLMGGGANRMPMMQGEFQKLVQYLNDEVEPLV</sequence>
<proteinExistence type="predicted"/>
<reference evidence="1 2" key="1">
    <citation type="submission" date="2019-02" db="EMBL/GenBank/DDBJ databases">
        <title>Genomic Encyclopedia of Type Strains, Phase IV (KMG-IV): sequencing the most valuable type-strain genomes for metagenomic binning, comparative biology and taxonomic classification.</title>
        <authorList>
            <person name="Goeker M."/>
        </authorList>
    </citation>
    <scope>NUCLEOTIDE SEQUENCE [LARGE SCALE GENOMIC DNA]</scope>
    <source>
        <strain evidence="1 2">DSM 105135</strain>
    </source>
</reference>
<evidence type="ECO:0000313" key="2">
    <source>
        <dbReference type="Proteomes" id="UP000292423"/>
    </source>
</evidence>
<dbReference type="AlphaFoldDB" id="A0A4Q7Z3P2"/>
<accession>A0A4Q7Z3P2</accession>
<name>A0A4Q7Z3P2_9GAMM</name>
<dbReference type="Proteomes" id="UP000292423">
    <property type="component" value="Unassembled WGS sequence"/>
</dbReference>
<gene>
    <name evidence="1" type="ORF">EV700_1799</name>
</gene>
<dbReference type="EMBL" id="SHKX01000012">
    <property type="protein sequence ID" value="RZU44992.1"/>
    <property type="molecule type" value="Genomic_DNA"/>
</dbReference>
<dbReference type="RefSeq" id="WP_130412911.1">
    <property type="nucleotide sequence ID" value="NZ_SHKX01000012.1"/>
</dbReference>
<keyword evidence="2" id="KW-1185">Reference proteome</keyword>
<organism evidence="1 2">
    <name type="scientific">Fluviicoccus keumensis</name>
    <dbReference type="NCBI Taxonomy" id="1435465"/>
    <lineage>
        <taxon>Bacteria</taxon>
        <taxon>Pseudomonadati</taxon>
        <taxon>Pseudomonadota</taxon>
        <taxon>Gammaproteobacteria</taxon>
        <taxon>Moraxellales</taxon>
        <taxon>Moraxellaceae</taxon>
        <taxon>Fluviicoccus</taxon>
    </lineage>
</organism>
<dbReference type="OrthoDB" id="9716822at2"/>
<protein>
    <submittedName>
        <fullName evidence="1">Uncharacterized protein</fullName>
    </submittedName>
</protein>